<feature type="signal peptide" evidence="1">
    <location>
        <begin position="1"/>
        <end position="21"/>
    </location>
</feature>
<evidence type="ECO:0000313" key="3">
    <source>
        <dbReference type="Proteomes" id="UP000095300"/>
    </source>
</evidence>
<keyword evidence="1" id="KW-0732">Signal</keyword>
<name>A0A1I8NM61_STOCA</name>
<proteinExistence type="predicted"/>
<gene>
    <name evidence="2" type="primary">106086890</name>
</gene>
<dbReference type="AlphaFoldDB" id="A0A1I8NM61"/>
<sequence>MLKTYLAIFLFVGLLASLGYCETTTTTTQSSNAVEEEESARFPDGYIVSKNLPELEPGCSLSFKCKRKLQNAEQPKPCVQTCVDSLVCNHQKRPIQKYFYCVNFNEELVAQEHDIAISKQKKGGKVAMIDFPCQPGYLPDSRGRCREVW</sequence>
<organism evidence="2 3">
    <name type="scientific">Stomoxys calcitrans</name>
    <name type="common">Stable fly</name>
    <name type="synonym">Conops calcitrans</name>
    <dbReference type="NCBI Taxonomy" id="35570"/>
    <lineage>
        <taxon>Eukaryota</taxon>
        <taxon>Metazoa</taxon>
        <taxon>Ecdysozoa</taxon>
        <taxon>Arthropoda</taxon>
        <taxon>Hexapoda</taxon>
        <taxon>Insecta</taxon>
        <taxon>Pterygota</taxon>
        <taxon>Neoptera</taxon>
        <taxon>Endopterygota</taxon>
        <taxon>Diptera</taxon>
        <taxon>Brachycera</taxon>
        <taxon>Muscomorpha</taxon>
        <taxon>Muscoidea</taxon>
        <taxon>Muscidae</taxon>
        <taxon>Stomoxys</taxon>
    </lineage>
</organism>
<dbReference type="EnsemblMetazoa" id="SCAU000227-RA">
    <property type="protein sequence ID" value="SCAU000227-PA"/>
    <property type="gene ID" value="SCAU000227"/>
</dbReference>
<dbReference type="VEuPathDB" id="VectorBase:SCAU000227"/>
<reference evidence="2" key="1">
    <citation type="submission" date="2020-05" db="UniProtKB">
        <authorList>
            <consortium name="EnsemblMetazoa"/>
        </authorList>
    </citation>
    <scope>IDENTIFICATION</scope>
    <source>
        <strain evidence="2">USDA</strain>
    </source>
</reference>
<feature type="chain" id="PRO_5009325322" evidence="1">
    <location>
        <begin position="22"/>
        <end position="149"/>
    </location>
</feature>
<evidence type="ECO:0000256" key="1">
    <source>
        <dbReference type="SAM" id="SignalP"/>
    </source>
</evidence>
<keyword evidence="3" id="KW-1185">Reference proteome</keyword>
<accession>A0A1I8NM61</accession>
<dbReference type="Proteomes" id="UP000095300">
    <property type="component" value="Unassembled WGS sequence"/>
</dbReference>
<dbReference type="OrthoDB" id="7959372at2759"/>
<dbReference type="KEGG" id="scac:106086890"/>
<evidence type="ECO:0000313" key="2">
    <source>
        <dbReference type="EnsemblMetazoa" id="SCAU000227-PA"/>
    </source>
</evidence>
<protein>
    <submittedName>
        <fullName evidence="2">Uncharacterized protein</fullName>
    </submittedName>
</protein>